<dbReference type="Gene3D" id="3.30.300.30">
    <property type="match status" value="1"/>
</dbReference>
<dbReference type="GO" id="GO:0004467">
    <property type="term" value="F:long-chain fatty acid-CoA ligase activity"/>
    <property type="evidence" value="ECO:0007669"/>
    <property type="project" value="UniProtKB-EC"/>
</dbReference>
<keyword evidence="2 5" id="KW-0436">Ligase</keyword>
<dbReference type="Pfam" id="PF13193">
    <property type="entry name" value="AMP-binding_C"/>
    <property type="match status" value="1"/>
</dbReference>
<dbReference type="EC" id="6.2.1.3" evidence="5"/>
<dbReference type="RefSeq" id="WP_184404067.1">
    <property type="nucleotide sequence ID" value="NZ_JACHHJ010000002.1"/>
</dbReference>
<proteinExistence type="inferred from homology"/>
<dbReference type="InterPro" id="IPR042099">
    <property type="entry name" value="ANL_N_sf"/>
</dbReference>
<evidence type="ECO:0000256" key="2">
    <source>
        <dbReference type="ARBA" id="ARBA00022598"/>
    </source>
</evidence>
<keyword evidence="6" id="KW-1185">Reference proteome</keyword>
<protein>
    <submittedName>
        <fullName evidence="5">Long-chain acyl-CoA synthetase</fullName>
        <ecNumber evidence="5">6.2.1.3</ecNumber>
    </submittedName>
</protein>
<evidence type="ECO:0000259" key="4">
    <source>
        <dbReference type="Pfam" id="PF13193"/>
    </source>
</evidence>
<dbReference type="Pfam" id="PF00501">
    <property type="entry name" value="AMP-binding"/>
    <property type="match status" value="1"/>
</dbReference>
<gene>
    <name evidence="5" type="ORF">HNR44_002095</name>
</gene>
<feature type="domain" description="AMP-dependent synthetase/ligase" evidence="3">
    <location>
        <begin position="31"/>
        <end position="415"/>
    </location>
</feature>
<dbReference type="InterPro" id="IPR025110">
    <property type="entry name" value="AMP-bd_C"/>
</dbReference>
<feature type="domain" description="AMP-binding enzyme C-terminal" evidence="4">
    <location>
        <begin position="466"/>
        <end position="542"/>
    </location>
</feature>
<dbReference type="AlphaFoldDB" id="A0A841PMP3"/>
<dbReference type="InterPro" id="IPR000873">
    <property type="entry name" value="AMP-dep_synth/lig_dom"/>
</dbReference>
<dbReference type="Proteomes" id="UP000568839">
    <property type="component" value="Unassembled WGS sequence"/>
</dbReference>
<name>A0A841PMP3_9BACL</name>
<dbReference type="PANTHER" id="PTHR24096:SF149">
    <property type="entry name" value="AMP-BINDING DOMAIN-CONTAINING PROTEIN-RELATED"/>
    <property type="match status" value="1"/>
</dbReference>
<dbReference type="PANTHER" id="PTHR24096">
    <property type="entry name" value="LONG-CHAIN-FATTY-ACID--COA LIGASE"/>
    <property type="match status" value="1"/>
</dbReference>
<evidence type="ECO:0000256" key="1">
    <source>
        <dbReference type="ARBA" id="ARBA00006432"/>
    </source>
</evidence>
<accession>A0A841PMP3</accession>
<dbReference type="SUPFAM" id="SSF56801">
    <property type="entry name" value="Acetyl-CoA synthetase-like"/>
    <property type="match status" value="1"/>
</dbReference>
<reference evidence="5 6" key="1">
    <citation type="submission" date="2020-08" db="EMBL/GenBank/DDBJ databases">
        <title>Genomic Encyclopedia of Type Strains, Phase IV (KMG-IV): sequencing the most valuable type-strain genomes for metagenomic binning, comparative biology and taxonomic classification.</title>
        <authorList>
            <person name="Goeker M."/>
        </authorList>
    </citation>
    <scope>NUCLEOTIDE SEQUENCE [LARGE SCALE GENOMIC DNA]</scope>
    <source>
        <strain evidence="5 6">DSM 21769</strain>
    </source>
</reference>
<dbReference type="EMBL" id="JACHHJ010000002">
    <property type="protein sequence ID" value="MBB6450117.1"/>
    <property type="molecule type" value="Genomic_DNA"/>
</dbReference>
<dbReference type="InterPro" id="IPR020845">
    <property type="entry name" value="AMP-binding_CS"/>
</dbReference>
<comment type="caution">
    <text evidence="5">The sequence shown here is derived from an EMBL/GenBank/DDBJ whole genome shotgun (WGS) entry which is preliminary data.</text>
</comment>
<sequence>MERIWMKNWPTRVPTKLHYSLGEKPLHEYLHHHAEEKPDQSAYIFYGTSISWQELDRYSDSLACYLQRQGVQKGDRIGIYMQNCPQYMIAHYAIQKIGAIVSPFNPMSKEAELAYMVEQINAKGIITGQELYPFVKAVKDKSENLEIVVTTNYLDFLSEGTILPIPEEVSMEKQTFEEAEDLLDIIRTYQPNFEAVPINIWEDVSLMVFTSGTTGRPKAAMLTYGNALFKTASTFEANGLNYEDRSVAVMPLCHIAGMVMGVNLPVYSGSTSVLLTRFEPETVITAMEQYKPQNWYSIVPMNMAILHHPGIETRDLTSLNRNMCTSFGMPITQDLVNQWKKVTEGCQLHEAAYGLSETHTCDTFMPADNVKLGSCGIPTHETDIRIVDLESGEDLPTDKEGEIAVKNPGVFKGYWNRPEATAETLRDGWVFTGDIGYIDGEGYLYFSGRVKEMIKSSGYSVFPEDVEALLIDHKAIAQVAVIGVPDEKKGESVKAFVVLHPQYKGKISETEIVDWAKEKMAAYKYPRYVEFLQSVPATGSGKVLRRLLKEEVRANE</sequence>
<comment type="similarity">
    <text evidence="1">Belongs to the ATP-dependent AMP-binding enzyme family.</text>
</comment>
<evidence type="ECO:0000313" key="5">
    <source>
        <dbReference type="EMBL" id="MBB6450117.1"/>
    </source>
</evidence>
<evidence type="ECO:0000259" key="3">
    <source>
        <dbReference type="Pfam" id="PF00501"/>
    </source>
</evidence>
<organism evidence="5 6">
    <name type="scientific">Geomicrobium halophilum</name>
    <dbReference type="NCBI Taxonomy" id="549000"/>
    <lineage>
        <taxon>Bacteria</taxon>
        <taxon>Bacillati</taxon>
        <taxon>Bacillota</taxon>
        <taxon>Bacilli</taxon>
        <taxon>Bacillales</taxon>
        <taxon>Geomicrobium</taxon>
    </lineage>
</organism>
<dbReference type="PROSITE" id="PS00455">
    <property type="entry name" value="AMP_BINDING"/>
    <property type="match status" value="1"/>
</dbReference>
<dbReference type="Gene3D" id="3.40.50.12780">
    <property type="entry name" value="N-terminal domain of ligase-like"/>
    <property type="match status" value="1"/>
</dbReference>
<evidence type="ECO:0000313" key="6">
    <source>
        <dbReference type="Proteomes" id="UP000568839"/>
    </source>
</evidence>
<dbReference type="InterPro" id="IPR045851">
    <property type="entry name" value="AMP-bd_C_sf"/>
</dbReference>